<proteinExistence type="predicted"/>
<evidence type="ECO:0000313" key="1">
    <source>
        <dbReference type="EMBL" id="SNR96137.1"/>
    </source>
</evidence>
<sequence length="130" mass="15370">MIDESAVTLRLWGRRARRFIRWFGTRDRQDRKAMWHLDRLAEALAAQGWRTNRRFHVSPATLRVGPTKHAPATEELSATHFGRWVYLARNSARPIPCADLDLAVTEVERILWGRLHQPNSRKARRHERQR</sequence>
<organism evidence="1 2">
    <name type="scientific">Actinomadura mexicana</name>
    <dbReference type="NCBI Taxonomy" id="134959"/>
    <lineage>
        <taxon>Bacteria</taxon>
        <taxon>Bacillati</taxon>
        <taxon>Actinomycetota</taxon>
        <taxon>Actinomycetes</taxon>
        <taxon>Streptosporangiales</taxon>
        <taxon>Thermomonosporaceae</taxon>
        <taxon>Actinomadura</taxon>
    </lineage>
</organism>
<dbReference type="Proteomes" id="UP000198420">
    <property type="component" value="Unassembled WGS sequence"/>
</dbReference>
<dbReference type="OrthoDB" id="3478161at2"/>
<evidence type="ECO:0000313" key="2">
    <source>
        <dbReference type="Proteomes" id="UP000198420"/>
    </source>
</evidence>
<name>A0A239AKF9_9ACTN</name>
<dbReference type="RefSeq" id="WP_089313900.1">
    <property type="nucleotide sequence ID" value="NZ_FZNP01000009.1"/>
</dbReference>
<accession>A0A239AKF9</accession>
<keyword evidence="2" id="KW-1185">Reference proteome</keyword>
<dbReference type="AlphaFoldDB" id="A0A239AKF9"/>
<reference evidence="2" key="1">
    <citation type="submission" date="2017-06" db="EMBL/GenBank/DDBJ databases">
        <authorList>
            <person name="Varghese N."/>
            <person name="Submissions S."/>
        </authorList>
    </citation>
    <scope>NUCLEOTIDE SEQUENCE [LARGE SCALE GENOMIC DNA]</scope>
    <source>
        <strain evidence="2">DSM 44485</strain>
    </source>
</reference>
<dbReference type="EMBL" id="FZNP01000009">
    <property type="protein sequence ID" value="SNR96137.1"/>
    <property type="molecule type" value="Genomic_DNA"/>
</dbReference>
<gene>
    <name evidence="1" type="ORF">SAMN06265355_10944</name>
</gene>
<protein>
    <submittedName>
        <fullName evidence="1">Uncharacterized protein</fullName>
    </submittedName>
</protein>